<dbReference type="AlphaFoldDB" id="A0A507FM40"/>
<dbReference type="EMBL" id="QEAP01000020">
    <property type="protein sequence ID" value="TPX77491.1"/>
    <property type="molecule type" value="Genomic_DNA"/>
</dbReference>
<reference evidence="6 7" key="1">
    <citation type="journal article" date="2019" name="Sci. Rep.">
        <title>Comparative genomics of chytrid fungi reveal insights into the obligate biotrophic and pathogenic lifestyle of Synchytrium endobioticum.</title>
        <authorList>
            <person name="van de Vossenberg B.T.L.H."/>
            <person name="Warris S."/>
            <person name="Nguyen H.D.T."/>
            <person name="van Gent-Pelzer M.P.E."/>
            <person name="Joly D.L."/>
            <person name="van de Geest H.C."/>
            <person name="Bonants P.J.M."/>
            <person name="Smith D.S."/>
            <person name="Levesque C.A."/>
            <person name="van der Lee T.A.J."/>
        </authorList>
    </citation>
    <scope>NUCLEOTIDE SEQUENCE [LARGE SCALE GENOMIC DNA]</scope>
    <source>
        <strain evidence="6 7">CBS 675.73</strain>
    </source>
</reference>
<dbReference type="SUPFAM" id="SSF51445">
    <property type="entry name" value="(Trans)glycosidases"/>
    <property type="match status" value="1"/>
</dbReference>
<dbReference type="Pfam" id="PF00704">
    <property type="entry name" value="Glyco_hydro_18"/>
    <property type="match status" value="1"/>
</dbReference>
<dbReference type="GO" id="GO:0004568">
    <property type="term" value="F:chitinase activity"/>
    <property type="evidence" value="ECO:0007669"/>
    <property type="project" value="TreeGrafter"/>
</dbReference>
<keyword evidence="1" id="KW-0378">Hydrolase</keyword>
<feature type="transmembrane region" description="Helical" evidence="4">
    <location>
        <begin position="32"/>
        <end position="53"/>
    </location>
</feature>
<dbReference type="GO" id="GO:0005975">
    <property type="term" value="P:carbohydrate metabolic process"/>
    <property type="evidence" value="ECO:0007669"/>
    <property type="project" value="InterPro"/>
</dbReference>
<dbReference type="Gene3D" id="3.20.20.80">
    <property type="entry name" value="Glycosidases"/>
    <property type="match status" value="1"/>
</dbReference>
<evidence type="ECO:0000259" key="5">
    <source>
        <dbReference type="PROSITE" id="PS51910"/>
    </source>
</evidence>
<evidence type="ECO:0000313" key="7">
    <source>
        <dbReference type="Proteomes" id="UP000320333"/>
    </source>
</evidence>
<evidence type="ECO:0000256" key="4">
    <source>
        <dbReference type="SAM" id="Phobius"/>
    </source>
</evidence>
<keyword evidence="7" id="KW-1185">Reference proteome</keyword>
<dbReference type="PANTHER" id="PTHR45708">
    <property type="entry name" value="ENDOCHITINASE"/>
    <property type="match status" value="1"/>
</dbReference>
<dbReference type="PANTHER" id="PTHR45708:SF49">
    <property type="entry name" value="ENDOCHITINASE"/>
    <property type="match status" value="1"/>
</dbReference>
<evidence type="ECO:0000256" key="3">
    <source>
        <dbReference type="SAM" id="MobiDB-lite"/>
    </source>
</evidence>
<feature type="domain" description="GH18" evidence="5">
    <location>
        <begin position="98"/>
        <end position="438"/>
    </location>
</feature>
<sequence length="497" mass="52746">MGDDHIDIAQTAPTASAPVKDSVPATASRNKMIIIGVSAVVVIAAASLIGYFATKGNSTATPPPVSSAGVSAGTASTTSATVSASGSASTAVPQPSEHKLFGYFGADAMANGVDIVLGTLPPTNDASFYQKDLAYYCNTGYFDTINLAFLNEFGGGDNHFRITFGGFSPANYVSSGTYIYSGGRTETNGADVVTSYLNIGKDIKTCQSKGVKIVVSLGGDKISDYKYIQGDGKRYAQLFYDMFLEGTHPVRPFGPGVVLDGIELDIEKNPAYPGPSPWTPEMIDMITTLRELSPKTKLAIVPQCYLRDANYNGTDQNVGAVIPAIADKLDYVIVQYYNNPTCSYPFNFNYFEWTKLFKGKIVVGLAGDWTSAISGGFLEPGPLQAVYDEIKNDPQFHGFSVYDVSSSTPPALSKSPATYANPPPTTYSKTLKDVLSGVVVGSGFPSQAQLGATSDSQYSSRCGGTWVHANATCSNKACTDNSACGKTEQCFNYLHKC</sequence>
<name>A0A507FM40_9FUNG</name>
<dbReference type="InterPro" id="IPR050542">
    <property type="entry name" value="Glycosyl_Hydrlase18_Chitinase"/>
</dbReference>
<dbReference type="InterPro" id="IPR017853">
    <property type="entry name" value="GH"/>
</dbReference>
<accession>A0A507FM40</accession>
<gene>
    <name evidence="6" type="ORF">CcCBS67573_g01284</name>
</gene>
<keyword evidence="4" id="KW-0472">Membrane</keyword>
<dbReference type="OrthoDB" id="6020543at2759"/>
<evidence type="ECO:0000256" key="2">
    <source>
        <dbReference type="ARBA" id="ARBA00023295"/>
    </source>
</evidence>
<protein>
    <recommendedName>
        <fullName evidence="5">GH18 domain-containing protein</fullName>
    </recommendedName>
</protein>
<comment type="caution">
    <text evidence="6">The sequence shown here is derived from an EMBL/GenBank/DDBJ whole genome shotgun (WGS) entry which is preliminary data.</text>
</comment>
<dbReference type="Proteomes" id="UP000320333">
    <property type="component" value="Unassembled WGS sequence"/>
</dbReference>
<feature type="region of interest" description="Disordered" evidence="3">
    <location>
        <begin position="1"/>
        <end position="22"/>
    </location>
</feature>
<keyword evidence="4" id="KW-1133">Transmembrane helix</keyword>
<evidence type="ECO:0000313" key="6">
    <source>
        <dbReference type="EMBL" id="TPX77491.1"/>
    </source>
</evidence>
<organism evidence="6 7">
    <name type="scientific">Chytriomyces confervae</name>
    <dbReference type="NCBI Taxonomy" id="246404"/>
    <lineage>
        <taxon>Eukaryota</taxon>
        <taxon>Fungi</taxon>
        <taxon>Fungi incertae sedis</taxon>
        <taxon>Chytridiomycota</taxon>
        <taxon>Chytridiomycota incertae sedis</taxon>
        <taxon>Chytridiomycetes</taxon>
        <taxon>Chytridiales</taxon>
        <taxon>Chytriomycetaceae</taxon>
        <taxon>Chytriomyces</taxon>
    </lineage>
</organism>
<keyword evidence="2" id="KW-0326">Glycosidase</keyword>
<dbReference type="InterPro" id="IPR001223">
    <property type="entry name" value="Glyco_hydro18_cat"/>
</dbReference>
<evidence type="ECO:0000256" key="1">
    <source>
        <dbReference type="ARBA" id="ARBA00022801"/>
    </source>
</evidence>
<dbReference type="PROSITE" id="PS51910">
    <property type="entry name" value="GH18_2"/>
    <property type="match status" value="1"/>
</dbReference>
<keyword evidence="4" id="KW-0812">Transmembrane</keyword>
<proteinExistence type="predicted"/>
<dbReference type="GO" id="GO:0005576">
    <property type="term" value="C:extracellular region"/>
    <property type="evidence" value="ECO:0007669"/>
    <property type="project" value="TreeGrafter"/>
</dbReference>